<sequence length="87" mass="9307">MIVGCRSAINGTHIEKGTNITETLRGGCTQTTYCLDFGKVTQVQDGDPVCPLTATPESETTTEKPYTRPTRGPICCSNGKPLGTTWV</sequence>
<dbReference type="AlphaFoldDB" id="A0AAN4ZIN6"/>
<accession>A0AAN4ZIN6</accession>
<feature type="non-terminal residue" evidence="2">
    <location>
        <position position="87"/>
    </location>
</feature>
<gene>
    <name evidence="2" type="ORF">PMAYCL1PPCAC_10734</name>
</gene>
<protein>
    <submittedName>
        <fullName evidence="2">Uncharacterized protein</fullName>
    </submittedName>
</protein>
<keyword evidence="3" id="KW-1185">Reference proteome</keyword>
<evidence type="ECO:0000313" key="3">
    <source>
        <dbReference type="Proteomes" id="UP001328107"/>
    </source>
</evidence>
<dbReference type="EMBL" id="BTRK01000003">
    <property type="protein sequence ID" value="GMR40539.1"/>
    <property type="molecule type" value="Genomic_DNA"/>
</dbReference>
<organism evidence="2 3">
    <name type="scientific">Pristionchus mayeri</name>
    <dbReference type="NCBI Taxonomy" id="1317129"/>
    <lineage>
        <taxon>Eukaryota</taxon>
        <taxon>Metazoa</taxon>
        <taxon>Ecdysozoa</taxon>
        <taxon>Nematoda</taxon>
        <taxon>Chromadorea</taxon>
        <taxon>Rhabditida</taxon>
        <taxon>Rhabditina</taxon>
        <taxon>Diplogasteromorpha</taxon>
        <taxon>Diplogasteroidea</taxon>
        <taxon>Neodiplogasteridae</taxon>
        <taxon>Pristionchus</taxon>
    </lineage>
</organism>
<comment type="caution">
    <text evidence="2">The sequence shown here is derived from an EMBL/GenBank/DDBJ whole genome shotgun (WGS) entry which is preliminary data.</text>
</comment>
<evidence type="ECO:0000313" key="2">
    <source>
        <dbReference type="EMBL" id="GMR40539.1"/>
    </source>
</evidence>
<name>A0AAN4ZIN6_9BILA</name>
<feature type="region of interest" description="Disordered" evidence="1">
    <location>
        <begin position="51"/>
        <end position="75"/>
    </location>
</feature>
<evidence type="ECO:0000256" key="1">
    <source>
        <dbReference type="SAM" id="MobiDB-lite"/>
    </source>
</evidence>
<proteinExistence type="predicted"/>
<dbReference type="Proteomes" id="UP001328107">
    <property type="component" value="Unassembled WGS sequence"/>
</dbReference>
<reference evidence="3" key="1">
    <citation type="submission" date="2022-10" db="EMBL/GenBank/DDBJ databases">
        <title>Genome assembly of Pristionchus species.</title>
        <authorList>
            <person name="Yoshida K."/>
            <person name="Sommer R.J."/>
        </authorList>
    </citation>
    <scope>NUCLEOTIDE SEQUENCE [LARGE SCALE GENOMIC DNA]</scope>
    <source>
        <strain evidence="3">RS5460</strain>
    </source>
</reference>